<gene>
    <name evidence="3" type="ORF">SAMN02745161_0386</name>
</gene>
<dbReference type="AlphaFoldDB" id="A0A1N6DQ96"/>
<dbReference type="STRING" id="1121457.SAMN02745161_0386"/>
<dbReference type="InterPro" id="IPR022225">
    <property type="entry name" value="Phage_tail_fibre_N"/>
</dbReference>
<proteinExistence type="predicted"/>
<dbReference type="InterPro" id="IPR005068">
    <property type="entry name" value="Phage_lambda_Stf-r2"/>
</dbReference>
<dbReference type="EMBL" id="FSRG01000003">
    <property type="protein sequence ID" value="SIN72930.1"/>
    <property type="molecule type" value="Genomic_DNA"/>
</dbReference>
<feature type="domain" description="Phage tail fibre protein N-terminal" evidence="1">
    <location>
        <begin position="3"/>
        <end position="161"/>
    </location>
</feature>
<dbReference type="Pfam" id="PF21722">
    <property type="entry name" value="Gly_rich_2"/>
    <property type="match status" value="1"/>
</dbReference>
<sequence length="584" mass="61055">MSTVITKAGEQLIAQKIGAGAVLSIDTIILAHIPDLDVSLPVDRDQGKPQQDHVVHEYAIPEEFKGYVNPNQVVYSMLLGSEIGNFQFNWLGLYSSAGDVLVAVTHLPVTEKWQTDKASNTLGNNLTRNFLLQFSGAKTVTNITVEAKTWQVDFTARLRSIDERERLNNRDLYGRSCFFNDGFSVVKESGSYVLKSGAGYVEGIRCVLNADRQLTVSALPKNVFLDVALQQQGSNVVPVVTPLLGSSRVDYMDGYNARHYCIKVAEISAAGEVKDVRRTEAVTSDLVEYLKRRTDNHANRKDDPHNTLAKVKALLSSSITNASAVMIATPLAVKTVYDLLLTHKNANDPHGVVAKVKALLTSSVISTSTTMFATPKAVKVAYDKGVSAYDLANTKINKVNLVVFNSSGIYQKSPNLIAAEVIVTGGGASGGKLYYNGAGGGGGAGTSIKIYSAAEIPSSVSVVIGAGGIGNAGNGYNGGDSKFLSQIGGGGKQSHLYHSGGAGGVASGGDINLRGSGGDVGDHDGAGGAGGASYWGGGGLGSMDESINYLHGFNGSGGGGRDEVAARSGNGGNGVVVIKEFLKG</sequence>
<accession>A0A1N6DQ96</accession>
<protein>
    <submittedName>
        <fullName evidence="3">Phage tail fibre repeat-containing protein</fullName>
    </submittedName>
</protein>
<dbReference type="OrthoDB" id="5440402at2"/>
<dbReference type="GO" id="GO:0019062">
    <property type="term" value="P:virion attachment to host cell"/>
    <property type="evidence" value="ECO:0007669"/>
    <property type="project" value="InterPro"/>
</dbReference>
<dbReference type="InterPro" id="IPR049304">
    <property type="entry name" value="Gly_rich_dom"/>
</dbReference>
<evidence type="ECO:0000259" key="1">
    <source>
        <dbReference type="Pfam" id="PF12571"/>
    </source>
</evidence>
<evidence type="ECO:0000313" key="3">
    <source>
        <dbReference type="EMBL" id="SIN72930.1"/>
    </source>
</evidence>
<dbReference type="Pfam" id="PF03406">
    <property type="entry name" value="Phage_fiber_2"/>
    <property type="match status" value="1"/>
</dbReference>
<dbReference type="GO" id="GO:0046718">
    <property type="term" value="P:symbiont entry into host cell"/>
    <property type="evidence" value="ECO:0007669"/>
    <property type="project" value="InterPro"/>
</dbReference>
<evidence type="ECO:0000313" key="4">
    <source>
        <dbReference type="Proteomes" id="UP000184694"/>
    </source>
</evidence>
<organism evidence="3 4">
    <name type="scientific">Halodesulfovibrio marinisediminis DSM 17456</name>
    <dbReference type="NCBI Taxonomy" id="1121457"/>
    <lineage>
        <taxon>Bacteria</taxon>
        <taxon>Pseudomonadati</taxon>
        <taxon>Thermodesulfobacteriota</taxon>
        <taxon>Desulfovibrionia</taxon>
        <taxon>Desulfovibrionales</taxon>
        <taxon>Desulfovibrionaceae</taxon>
        <taxon>Halodesulfovibrio</taxon>
    </lineage>
</organism>
<keyword evidence="4" id="KW-1185">Reference proteome</keyword>
<dbReference type="RefSeq" id="WP_074215272.1">
    <property type="nucleotide sequence ID" value="NZ_FSRG01000003.1"/>
</dbReference>
<name>A0A1N6DQ96_9BACT</name>
<evidence type="ECO:0000259" key="2">
    <source>
        <dbReference type="Pfam" id="PF21722"/>
    </source>
</evidence>
<dbReference type="Pfam" id="PF12571">
    <property type="entry name" value="Phage_tail_fib"/>
    <property type="match status" value="1"/>
</dbReference>
<feature type="domain" description="Glycine-rich" evidence="2">
    <location>
        <begin position="414"/>
        <end position="579"/>
    </location>
</feature>
<dbReference type="Proteomes" id="UP000184694">
    <property type="component" value="Unassembled WGS sequence"/>
</dbReference>
<reference evidence="4" key="1">
    <citation type="submission" date="2016-11" db="EMBL/GenBank/DDBJ databases">
        <authorList>
            <person name="Varghese N."/>
            <person name="Submissions S."/>
        </authorList>
    </citation>
    <scope>NUCLEOTIDE SEQUENCE [LARGE SCALE GENOMIC DNA]</scope>
    <source>
        <strain evidence="4">DSM 17456</strain>
    </source>
</reference>